<accession>A0A3M6U4N6</accession>
<evidence type="ECO:0000256" key="1">
    <source>
        <dbReference type="SAM" id="SignalP"/>
    </source>
</evidence>
<dbReference type="Proteomes" id="UP000275408">
    <property type="component" value="Unassembled WGS sequence"/>
</dbReference>
<evidence type="ECO:0000313" key="3">
    <source>
        <dbReference type="Proteomes" id="UP000275408"/>
    </source>
</evidence>
<dbReference type="AlphaFoldDB" id="A0A3M6U4N6"/>
<gene>
    <name evidence="2" type="ORF">pdam_00018603</name>
</gene>
<protein>
    <recommendedName>
        <fullName evidence="4">SIFamide</fullName>
    </recommendedName>
</protein>
<name>A0A3M6U4N6_POCDA</name>
<keyword evidence="1" id="KW-0732">Signal</keyword>
<evidence type="ECO:0008006" key="4">
    <source>
        <dbReference type="Google" id="ProtNLM"/>
    </source>
</evidence>
<feature type="chain" id="PRO_5018291959" description="SIFamide" evidence="1">
    <location>
        <begin position="24"/>
        <end position="70"/>
    </location>
</feature>
<organism evidence="2 3">
    <name type="scientific">Pocillopora damicornis</name>
    <name type="common">Cauliflower coral</name>
    <name type="synonym">Millepora damicornis</name>
    <dbReference type="NCBI Taxonomy" id="46731"/>
    <lineage>
        <taxon>Eukaryota</taxon>
        <taxon>Metazoa</taxon>
        <taxon>Cnidaria</taxon>
        <taxon>Anthozoa</taxon>
        <taxon>Hexacorallia</taxon>
        <taxon>Scleractinia</taxon>
        <taxon>Astrocoeniina</taxon>
        <taxon>Pocilloporidae</taxon>
        <taxon>Pocillopora</taxon>
    </lineage>
</organism>
<proteinExistence type="predicted"/>
<comment type="caution">
    <text evidence="2">The sequence shown here is derived from an EMBL/GenBank/DDBJ whole genome shotgun (WGS) entry which is preliminary data.</text>
</comment>
<evidence type="ECO:0000313" key="2">
    <source>
        <dbReference type="EMBL" id="RMX48655.1"/>
    </source>
</evidence>
<keyword evidence="3" id="KW-1185">Reference proteome</keyword>
<feature type="signal peptide" evidence="1">
    <location>
        <begin position="1"/>
        <end position="23"/>
    </location>
</feature>
<reference evidence="2 3" key="1">
    <citation type="journal article" date="2018" name="Sci. Rep.">
        <title>Comparative analysis of the Pocillopora damicornis genome highlights role of immune system in coral evolution.</title>
        <authorList>
            <person name="Cunning R."/>
            <person name="Bay R.A."/>
            <person name="Gillette P."/>
            <person name="Baker A.C."/>
            <person name="Traylor-Knowles N."/>
        </authorList>
    </citation>
    <scope>NUCLEOTIDE SEQUENCE [LARGE SCALE GENOMIC DNA]</scope>
    <source>
        <strain evidence="2">RSMAS</strain>
        <tissue evidence="2">Whole animal</tissue>
    </source>
</reference>
<dbReference type="EMBL" id="RCHS01002244">
    <property type="protein sequence ID" value="RMX48655.1"/>
    <property type="molecule type" value="Genomic_DNA"/>
</dbReference>
<sequence length="70" mass="7582">MNAKFLLAFTLVLLATFVAENEAFTAGGGGNLPFSGKRDLAKSHQLAGRALCTAAREHCKREFVLEDINE</sequence>